<accession>A0A087CNX6</accession>
<feature type="domain" description="NADP-dependent oxidoreductase" evidence="7">
    <location>
        <begin position="37"/>
        <end position="212"/>
    </location>
</feature>
<dbReference type="PANTHER" id="PTHR43827">
    <property type="entry name" value="2,5-DIKETO-D-GLUCONIC ACID REDUCTASE"/>
    <property type="match status" value="1"/>
</dbReference>
<dbReference type="InterPro" id="IPR036812">
    <property type="entry name" value="NAD(P)_OxRdtase_dom_sf"/>
</dbReference>
<dbReference type="InterPro" id="IPR018170">
    <property type="entry name" value="Aldo/ket_reductase_CS"/>
</dbReference>
<feature type="active site" description="Proton donor" evidence="4">
    <location>
        <position position="70"/>
    </location>
</feature>
<dbReference type="InterPro" id="IPR023210">
    <property type="entry name" value="NADP_OxRdtase_dom"/>
</dbReference>
<dbReference type="EMBL" id="JGZK01000013">
    <property type="protein sequence ID" value="KFI84976.1"/>
    <property type="molecule type" value="Genomic_DNA"/>
</dbReference>
<dbReference type="SUPFAM" id="SSF51430">
    <property type="entry name" value="NAD(P)-linked oxidoreductase"/>
    <property type="match status" value="1"/>
</dbReference>
<reference evidence="8 9" key="1">
    <citation type="submission" date="2014-03" db="EMBL/GenBank/DDBJ databases">
        <title>Genomics of Bifidobacteria.</title>
        <authorList>
            <person name="Ventura M."/>
            <person name="Milani C."/>
            <person name="Lugli G.A."/>
        </authorList>
    </citation>
    <scope>NUCLEOTIDE SEQUENCE [LARGE SCALE GENOMIC DNA]</scope>
    <source>
        <strain evidence="8 9">DSM 23975</strain>
    </source>
</reference>
<keyword evidence="2" id="KW-0521">NADP</keyword>
<sequence length="307" mass="34094">MKAEIRFHSERIVMSEQQLVSPELTLNDKAHSVIPQIGFGTFQIPPEDTQRAVEEALEIGYRHIDTAAAYYNEEQVGDALKATGMAGKVWVTTKLRNCDQGYDSAMVAFEESRRKLKVDVVDMYLIHWPFPAAGFYKETWRALLRLRDEGVIRVPGVSNFLPEHLRGIIEDSGEAPAVNQLEVHPRYSQPGNLKYCKAHGIVTEAYSPLGHGKDIESAPVIASAKAHGVTPAQVVLRWHTQEGRIVIPKSKHVDRMKMNLASAAFDLTDAELAAIDALDDPHANVSANPATFTHSQSWADQHVRGNI</sequence>
<keyword evidence="3 8" id="KW-0560">Oxidoreductase</keyword>
<feature type="site" description="Lowers pKa of active site Tyr" evidence="6">
    <location>
        <position position="94"/>
    </location>
</feature>
<name>A0A087CNX6_9BIFI</name>
<organism evidence="8 9">
    <name type="scientific">Bifidobacterium reuteri DSM 23975</name>
    <dbReference type="NCBI Taxonomy" id="1437610"/>
    <lineage>
        <taxon>Bacteria</taxon>
        <taxon>Bacillati</taxon>
        <taxon>Actinomycetota</taxon>
        <taxon>Actinomycetes</taxon>
        <taxon>Bifidobacteriales</taxon>
        <taxon>Bifidobacteriaceae</taxon>
        <taxon>Bifidobacterium</taxon>
    </lineage>
</organism>
<feature type="domain" description="NADP-dependent oxidoreductase" evidence="7">
    <location>
        <begin position="224"/>
        <end position="279"/>
    </location>
</feature>
<dbReference type="InterPro" id="IPR020471">
    <property type="entry name" value="AKR"/>
</dbReference>
<dbReference type="CDD" id="cd19071">
    <property type="entry name" value="AKR_AKR1-5-like"/>
    <property type="match status" value="1"/>
</dbReference>
<dbReference type="STRING" id="1437610.BREU_1861"/>
<dbReference type="FunFam" id="3.20.20.100:FF:000002">
    <property type="entry name" value="2,5-diketo-D-gluconic acid reductase A"/>
    <property type="match status" value="1"/>
</dbReference>
<dbReference type="Gene3D" id="3.20.20.100">
    <property type="entry name" value="NADP-dependent oxidoreductase domain"/>
    <property type="match status" value="1"/>
</dbReference>
<feature type="binding site" evidence="5">
    <location>
        <position position="127"/>
    </location>
    <ligand>
        <name>substrate</name>
    </ligand>
</feature>
<evidence type="ECO:0000313" key="9">
    <source>
        <dbReference type="Proteomes" id="UP000028984"/>
    </source>
</evidence>
<dbReference type="EC" id="1.1.1.346" evidence="8"/>
<evidence type="ECO:0000256" key="5">
    <source>
        <dbReference type="PIRSR" id="PIRSR000097-2"/>
    </source>
</evidence>
<dbReference type="Proteomes" id="UP000028984">
    <property type="component" value="Unassembled WGS sequence"/>
</dbReference>
<dbReference type="eggNOG" id="COG0656">
    <property type="taxonomic scope" value="Bacteria"/>
</dbReference>
<evidence type="ECO:0000256" key="4">
    <source>
        <dbReference type="PIRSR" id="PIRSR000097-1"/>
    </source>
</evidence>
<evidence type="ECO:0000256" key="6">
    <source>
        <dbReference type="PIRSR" id="PIRSR000097-3"/>
    </source>
</evidence>
<dbReference type="AlphaFoldDB" id="A0A087CNX6"/>
<evidence type="ECO:0000259" key="7">
    <source>
        <dbReference type="Pfam" id="PF00248"/>
    </source>
</evidence>
<evidence type="ECO:0000256" key="1">
    <source>
        <dbReference type="ARBA" id="ARBA00007905"/>
    </source>
</evidence>
<dbReference type="Pfam" id="PF00248">
    <property type="entry name" value="Aldo_ket_red"/>
    <property type="match status" value="2"/>
</dbReference>
<evidence type="ECO:0000256" key="2">
    <source>
        <dbReference type="ARBA" id="ARBA00022857"/>
    </source>
</evidence>
<comment type="caution">
    <text evidence="8">The sequence shown here is derived from an EMBL/GenBank/DDBJ whole genome shotgun (WGS) entry which is preliminary data.</text>
</comment>
<dbReference type="PANTHER" id="PTHR43827:SF3">
    <property type="entry name" value="NADP-DEPENDENT OXIDOREDUCTASE DOMAIN-CONTAINING PROTEIN"/>
    <property type="match status" value="1"/>
</dbReference>
<comment type="similarity">
    <text evidence="1">Belongs to the aldo/keto reductase family.</text>
</comment>
<dbReference type="PIRSF" id="PIRSF000097">
    <property type="entry name" value="AKR"/>
    <property type="match status" value="1"/>
</dbReference>
<keyword evidence="9" id="KW-1185">Reference proteome</keyword>
<dbReference type="GO" id="GO:0016616">
    <property type="term" value="F:oxidoreductase activity, acting on the CH-OH group of donors, NAD or NADP as acceptor"/>
    <property type="evidence" value="ECO:0007669"/>
    <property type="project" value="UniProtKB-ARBA"/>
</dbReference>
<gene>
    <name evidence="8" type="ORF">BREU_1861</name>
</gene>
<protein>
    <submittedName>
        <fullName evidence="8">2,5-diketo-D-gluconic acid reductase A</fullName>
        <ecNumber evidence="8">1.1.1.346</ecNumber>
    </submittedName>
</protein>
<evidence type="ECO:0000256" key="3">
    <source>
        <dbReference type="ARBA" id="ARBA00023002"/>
    </source>
</evidence>
<proteinExistence type="inferred from homology"/>
<dbReference type="PRINTS" id="PR00069">
    <property type="entry name" value="ALDKETRDTASE"/>
</dbReference>
<dbReference type="PROSITE" id="PS00798">
    <property type="entry name" value="ALDOKETO_REDUCTASE_1"/>
    <property type="match status" value="1"/>
</dbReference>
<evidence type="ECO:0000313" key="8">
    <source>
        <dbReference type="EMBL" id="KFI84976.1"/>
    </source>
</evidence>